<evidence type="ECO:0000313" key="2">
    <source>
        <dbReference type="Proteomes" id="UP000002425"/>
    </source>
</evidence>
<evidence type="ECO:0000313" key="1">
    <source>
        <dbReference type="EMBL" id="ABE74695.1"/>
    </source>
</evidence>
<keyword evidence="2" id="KW-1185">Reference proteome</keyword>
<dbReference type="EMBL" id="CP000323">
    <property type="protein sequence ID" value="ABE74695.1"/>
    <property type="molecule type" value="Genomic_DNA"/>
</dbReference>
<proteinExistence type="predicted"/>
<dbReference type="HOGENOM" id="CLU_1502274_0_0_6"/>
<reference evidence="1" key="1">
    <citation type="submission" date="2006-03" db="EMBL/GenBank/DDBJ databases">
        <title>Complete sequence of chromosome of Psychrobacter cryohalolentis K5.</title>
        <authorList>
            <consortium name="US DOE Joint Genome Institute"/>
            <person name="Copeland A."/>
            <person name="Lucas S."/>
            <person name="Lapidus A."/>
            <person name="Barry K."/>
            <person name="Detter J.C."/>
            <person name="Glavina del Rio T."/>
            <person name="Hammon N."/>
            <person name="Israni S."/>
            <person name="Dalin E."/>
            <person name="Tice H."/>
            <person name="Pitluck S."/>
            <person name="Brettin T."/>
            <person name="Bruce D."/>
            <person name="Han C."/>
            <person name="Tapia R."/>
            <person name="Sims D.R."/>
            <person name="Gilna P."/>
            <person name="Schmutz J."/>
            <person name="Larimer F."/>
            <person name="Land M."/>
            <person name="Hauser L."/>
            <person name="Kyrpides N."/>
            <person name="Kim E."/>
            <person name="Richardson P."/>
        </authorList>
    </citation>
    <scope>NUCLEOTIDE SEQUENCE</scope>
    <source>
        <strain evidence="1">K5</strain>
    </source>
</reference>
<accession>Q1QCA8</accession>
<gene>
    <name evidence="1" type="ordered locus">Pcryo_0914</name>
</gene>
<dbReference type="STRING" id="335284.Pcryo_0914"/>
<dbReference type="KEGG" id="pcr:Pcryo_0914"/>
<dbReference type="Proteomes" id="UP000002425">
    <property type="component" value="Chromosome"/>
</dbReference>
<name>Q1QCA8_PSYCK</name>
<dbReference type="AlphaFoldDB" id="Q1QCA8"/>
<sequence length="179" mass="21709">MDYKVKLKQYSLSYISEQFITYHDEFKQLYILTYEILSKLEDGFLEIEIERALATTTLVAITDKDFIFLNNYILAFFCKKYIHHATDRQLHCICVNNDEFLKLHRLENIFYELINILNRAIRYQENLNYYNIHQELKTALTTKQCQYLFNLNSYTILLFCRHMNIHKNTYDNARNESKK</sequence>
<organism evidence="1 2">
    <name type="scientific">Psychrobacter cryohalolentis (strain ATCC BAA-1226 / DSM 17306 / VKM B-2378 / K5)</name>
    <dbReference type="NCBI Taxonomy" id="335284"/>
    <lineage>
        <taxon>Bacteria</taxon>
        <taxon>Pseudomonadati</taxon>
        <taxon>Pseudomonadota</taxon>
        <taxon>Gammaproteobacteria</taxon>
        <taxon>Moraxellales</taxon>
        <taxon>Moraxellaceae</taxon>
        <taxon>Psychrobacter</taxon>
    </lineage>
</organism>
<protein>
    <submittedName>
        <fullName evidence="1">Uncharacterized protein</fullName>
    </submittedName>
</protein>